<dbReference type="AlphaFoldDB" id="A0A2C6L1W1"/>
<comment type="caution">
    <text evidence="1">The sequence shown here is derived from an EMBL/GenBank/DDBJ whole genome shotgun (WGS) entry which is preliminary data.</text>
</comment>
<dbReference type="VEuPathDB" id="ToxoDB:CSUI_004390"/>
<evidence type="ECO:0000313" key="1">
    <source>
        <dbReference type="EMBL" id="PHJ21766.1"/>
    </source>
</evidence>
<reference evidence="1 2" key="1">
    <citation type="journal article" date="2017" name="Int. J. Parasitol.">
        <title>The genome of the protozoan parasite Cystoisospora suis and a reverse vaccinology approach to identify vaccine candidates.</title>
        <authorList>
            <person name="Palmieri N."/>
            <person name="Shrestha A."/>
            <person name="Ruttkowski B."/>
            <person name="Beck T."/>
            <person name="Vogl C."/>
            <person name="Tomley F."/>
            <person name="Blake D.P."/>
            <person name="Joachim A."/>
        </authorList>
    </citation>
    <scope>NUCLEOTIDE SEQUENCE [LARGE SCALE GENOMIC DNA]</scope>
    <source>
        <strain evidence="1 2">Wien I</strain>
    </source>
</reference>
<organism evidence="1 2">
    <name type="scientific">Cystoisospora suis</name>
    <dbReference type="NCBI Taxonomy" id="483139"/>
    <lineage>
        <taxon>Eukaryota</taxon>
        <taxon>Sar</taxon>
        <taxon>Alveolata</taxon>
        <taxon>Apicomplexa</taxon>
        <taxon>Conoidasida</taxon>
        <taxon>Coccidia</taxon>
        <taxon>Eucoccidiorida</taxon>
        <taxon>Eimeriorina</taxon>
        <taxon>Sarcocystidae</taxon>
        <taxon>Cystoisospora</taxon>
    </lineage>
</organism>
<dbReference type="Proteomes" id="UP000221165">
    <property type="component" value="Unassembled WGS sequence"/>
</dbReference>
<keyword evidence="2" id="KW-1185">Reference proteome</keyword>
<dbReference type="RefSeq" id="XP_067923446.1">
    <property type="nucleotide sequence ID" value="XM_068064581.1"/>
</dbReference>
<name>A0A2C6L1W1_9APIC</name>
<sequence length="64" mass="7635">MEFSSNFLEFLLDCMKNQTGLGTLLISSRNTSVLRQVHRQTDIQTEGMYTHTHRYRHYMSIWIP</sequence>
<dbReference type="EMBL" id="MIGC01002033">
    <property type="protein sequence ID" value="PHJ21766.1"/>
    <property type="molecule type" value="Genomic_DNA"/>
</dbReference>
<proteinExistence type="predicted"/>
<evidence type="ECO:0000313" key="2">
    <source>
        <dbReference type="Proteomes" id="UP000221165"/>
    </source>
</evidence>
<protein>
    <submittedName>
        <fullName evidence="1">Uncharacterized protein</fullName>
    </submittedName>
</protein>
<gene>
    <name evidence="1" type="ORF">CSUI_004390</name>
</gene>
<accession>A0A2C6L1W1</accession>
<dbReference type="GeneID" id="94427792"/>